<evidence type="ECO:0000256" key="2">
    <source>
        <dbReference type="ARBA" id="ARBA00012897"/>
    </source>
</evidence>
<dbReference type="EMBL" id="FNDQ01000028">
    <property type="protein sequence ID" value="SDH94366.1"/>
    <property type="molecule type" value="Genomic_DNA"/>
</dbReference>
<feature type="domain" description="Alanine dehydrogenase/pyridine nucleotide transhydrogenase NAD(H)-binding" evidence="5">
    <location>
        <begin position="176"/>
        <end position="323"/>
    </location>
</feature>
<dbReference type="Gene3D" id="3.40.50.720">
    <property type="entry name" value="NAD(P)-binding Rossmann-like Domain"/>
    <property type="match status" value="2"/>
</dbReference>
<dbReference type="SUPFAM" id="SSF52283">
    <property type="entry name" value="Formate/glycerate dehydrogenase catalytic domain-like"/>
    <property type="match status" value="1"/>
</dbReference>
<evidence type="ECO:0000256" key="4">
    <source>
        <dbReference type="ARBA" id="ARBA00023027"/>
    </source>
</evidence>
<dbReference type="PROSITE" id="PS00837">
    <property type="entry name" value="ALADH_PNT_2"/>
    <property type="match status" value="1"/>
</dbReference>
<feature type="domain" description="Alanine dehydrogenase/pyridine nucleotide transhydrogenase N-terminal" evidence="6">
    <location>
        <begin position="31"/>
        <end position="164"/>
    </location>
</feature>
<evidence type="ECO:0000259" key="5">
    <source>
        <dbReference type="SMART" id="SM01002"/>
    </source>
</evidence>
<dbReference type="Proteomes" id="UP000243588">
    <property type="component" value="Unassembled WGS sequence"/>
</dbReference>
<dbReference type="SMART" id="SM01003">
    <property type="entry name" value="AlaDh_PNT_N"/>
    <property type="match status" value="1"/>
</dbReference>
<keyword evidence="3" id="KW-0560">Oxidoreductase</keyword>
<gene>
    <name evidence="7" type="ORF">SAMN05421818_12822</name>
</gene>
<evidence type="ECO:0000313" key="8">
    <source>
        <dbReference type="Proteomes" id="UP000243588"/>
    </source>
</evidence>
<evidence type="ECO:0000256" key="1">
    <source>
        <dbReference type="ARBA" id="ARBA00005689"/>
    </source>
</evidence>
<protein>
    <recommendedName>
        <fullName evidence="2">alanine dehydrogenase</fullName>
        <ecNumber evidence="2">1.4.1.1</ecNumber>
    </recommendedName>
</protein>
<evidence type="ECO:0000256" key="3">
    <source>
        <dbReference type="ARBA" id="ARBA00023002"/>
    </source>
</evidence>
<dbReference type="Pfam" id="PF01262">
    <property type="entry name" value="AlaDh_PNT_C"/>
    <property type="match status" value="1"/>
</dbReference>
<dbReference type="AlphaFoldDB" id="A0A1G8GJ53"/>
<dbReference type="GO" id="GO:0042853">
    <property type="term" value="P:L-alanine catabolic process"/>
    <property type="evidence" value="ECO:0007669"/>
    <property type="project" value="InterPro"/>
</dbReference>
<dbReference type="InterPro" id="IPR007886">
    <property type="entry name" value="AlaDH/PNT_N"/>
</dbReference>
<organism evidence="7 8">
    <name type="scientific">Myroides phaeus</name>
    <dbReference type="NCBI Taxonomy" id="702745"/>
    <lineage>
        <taxon>Bacteria</taxon>
        <taxon>Pseudomonadati</taxon>
        <taxon>Bacteroidota</taxon>
        <taxon>Flavobacteriia</taxon>
        <taxon>Flavobacteriales</taxon>
        <taxon>Flavobacteriaceae</taxon>
        <taxon>Myroides</taxon>
    </lineage>
</organism>
<dbReference type="GO" id="GO:0005886">
    <property type="term" value="C:plasma membrane"/>
    <property type="evidence" value="ECO:0007669"/>
    <property type="project" value="TreeGrafter"/>
</dbReference>
<dbReference type="CDD" id="cd05305">
    <property type="entry name" value="L-AlaDH"/>
    <property type="match status" value="1"/>
</dbReference>
<dbReference type="SUPFAM" id="SSF51735">
    <property type="entry name" value="NAD(P)-binding Rossmann-fold domains"/>
    <property type="match status" value="1"/>
</dbReference>
<dbReference type="STRING" id="702745.SAMN05421818_12822"/>
<keyword evidence="4" id="KW-0520">NAD</keyword>
<dbReference type="PANTHER" id="PTHR42795:SF1">
    <property type="entry name" value="ALANINE DEHYDROGENASE"/>
    <property type="match status" value="1"/>
</dbReference>
<dbReference type="InterPro" id="IPR008141">
    <property type="entry name" value="Ala_DH"/>
</dbReference>
<proteinExistence type="inferred from homology"/>
<keyword evidence="8" id="KW-1185">Reference proteome</keyword>
<name>A0A1G8GJ53_9FLAO</name>
<reference evidence="8" key="1">
    <citation type="submission" date="2016-10" db="EMBL/GenBank/DDBJ databases">
        <authorList>
            <person name="Varghese N."/>
            <person name="Submissions S."/>
        </authorList>
    </citation>
    <scope>NUCLEOTIDE SEQUENCE [LARGE SCALE GENOMIC DNA]</scope>
    <source>
        <strain evidence="8">DSM 23313</strain>
    </source>
</reference>
<dbReference type="RefSeq" id="WP_090410289.1">
    <property type="nucleotide sequence ID" value="NZ_FNDQ01000028.1"/>
</dbReference>
<dbReference type="EC" id="1.4.1.1" evidence="2"/>
<dbReference type="GO" id="GO:0000286">
    <property type="term" value="F:alanine dehydrogenase activity"/>
    <property type="evidence" value="ECO:0007669"/>
    <property type="project" value="UniProtKB-EC"/>
</dbReference>
<dbReference type="PANTHER" id="PTHR42795">
    <property type="entry name" value="ALANINE DEHYDROGENASE"/>
    <property type="match status" value="1"/>
</dbReference>
<sequence length="398" mass="43426">MAMTTPFSKKDLLPLEECLMVERKRSDMFIGVPKENFSTEKRICITPEAVQTLSTYGHRVLIEKGAGEAASYSDLDYSKAGAELTSDPKKVYSCQIIVKVVPPTLDEIKLMAPYTVIWSTVQLKTLSKAYFEALSKKKISAIGFDFIHDKYGAYPAISTLSEIAGISAIQIAAELMTTTNNGKGLLFGNVTGVLPTEVVILGAGLVAEYAAKTALGMGANVKVFDNSIQKLRRLQNNLPQQISTSTIQEKILQKALMRCDVAIGAIRGKNRAPIVVSETMVENMKKGAVIIDVSIDSGGCFETSELTTHENPTIVKSGVIHYGVPNITSRYSKTASMALSNIITPMLIEYAENGDLDGAVHSDSVLQTGIYSYKGLITNRIVAEWFNLDYKDIHLFAF</sequence>
<accession>A0A1G8GJ53</accession>
<evidence type="ECO:0000313" key="7">
    <source>
        <dbReference type="EMBL" id="SDH94366.1"/>
    </source>
</evidence>
<dbReference type="InterPro" id="IPR007698">
    <property type="entry name" value="AlaDH/PNT_NAD(H)-bd"/>
</dbReference>
<comment type="similarity">
    <text evidence="1">Belongs to the AlaDH/PNT family.</text>
</comment>
<dbReference type="SMART" id="SM01002">
    <property type="entry name" value="AlaDh_PNT_C"/>
    <property type="match status" value="1"/>
</dbReference>
<dbReference type="InterPro" id="IPR036291">
    <property type="entry name" value="NAD(P)-bd_dom_sf"/>
</dbReference>
<evidence type="ECO:0000259" key="6">
    <source>
        <dbReference type="SMART" id="SM01003"/>
    </source>
</evidence>
<dbReference type="InterPro" id="IPR008143">
    <property type="entry name" value="Ala_DH/PNT_CS2"/>
</dbReference>
<dbReference type="Pfam" id="PF05222">
    <property type="entry name" value="AlaDh_PNT_N"/>
    <property type="match status" value="1"/>
</dbReference>